<organism evidence="1 2">
    <name type="scientific">Vararia minispora EC-137</name>
    <dbReference type="NCBI Taxonomy" id="1314806"/>
    <lineage>
        <taxon>Eukaryota</taxon>
        <taxon>Fungi</taxon>
        <taxon>Dikarya</taxon>
        <taxon>Basidiomycota</taxon>
        <taxon>Agaricomycotina</taxon>
        <taxon>Agaricomycetes</taxon>
        <taxon>Russulales</taxon>
        <taxon>Lachnocladiaceae</taxon>
        <taxon>Vararia</taxon>
    </lineage>
</organism>
<protein>
    <submittedName>
        <fullName evidence="1">Uncharacterized protein</fullName>
    </submittedName>
</protein>
<proteinExistence type="predicted"/>
<reference evidence="1" key="1">
    <citation type="submission" date="2021-02" db="EMBL/GenBank/DDBJ databases">
        <authorList>
            <consortium name="DOE Joint Genome Institute"/>
            <person name="Ahrendt S."/>
            <person name="Looney B.P."/>
            <person name="Miyauchi S."/>
            <person name="Morin E."/>
            <person name="Drula E."/>
            <person name="Courty P.E."/>
            <person name="Chicoki N."/>
            <person name="Fauchery L."/>
            <person name="Kohler A."/>
            <person name="Kuo A."/>
            <person name="Labutti K."/>
            <person name="Pangilinan J."/>
            <person name="Lipzen A."/>
            <person name="Riley R."/>
            <person name="Andreopoulos W."/>
            <person name="He G."/>
            <person name="Johnson J."/>
            <person name="Barry K.W."/>
            <person name="Grigoriev I.V."/>
            <person name="Nagy L."/>
            <person name="Hibbett D."/>
            <person name="Henrissat B."/>
            <person name="Matheny P.B."/>
            <person name="Labbe J."/>
            <person name="Martin F."/>
        </authorList>
    </citation>
    <scope>NUCLEOTIDE SEQUENCE</scope>
    <source>
        <strain evidence="1">EC-137</strain>
    </source>
</reference>
<gene>
    <name evidence="1" type="ORF">K488DRAFT_85546</name>
</gene>
<dbReference type="EMBL" id="MU273536">
    <property type="protein sequence ID" value="KAI0032800.1"/>
    <property type="molecule type" value="Genomic_DNA"/>
</dbReference>
<keyword evidence="2" id="KW-1185">Reference proteome</keyword>
<feature type="non-terminal residue" evidence="1">
    <location>
        <position position="1"/>
    </location>
</feature>
<name>A0ACB8QME1_9AGAM</name>
<reference evidence="1" key="2">
    <citation type="journal article" date="2022" name="New Phytol.">
        <title>Evolutionary transition to the ectomycorrhizal habit in the genomes of a hyperdiverse lineage of mushroom-forming fungi.</title>
        <authorList>
            <person name="Looney B."/>
            <person name="Miyauchi S."/>
            <person name="Morin E."/>
            <person name="Drula E."/>
            <person name="Courty P.E."/>
            <person name="Kohler A."/>
            <person name="Kuo A."/>
            <person name="LaButti K."/>
            <person name="Pangilinan J."/>
            <person name="Lipzen A."/>
            <person name="Riley R."/>
            <person name="Andreopoulos W."/>
            <person name="He G."/>
            <person name="Johnson J."/>
            <person name="Nolan M."/>
            <person name="Tritt A."/>
            <person name="Barry K.W."/>
            <person name="Grigoriev I.V."/>
            <person name="Nagy L.G."/>
            <person name="Hibbett D."/>
            <person name="Henrissat B."/>
            <person name="Matheny P.B."/>
            <person name="Labbe J."/>
            <person name="Martin F.M."/>
        </authorList>
    </citation>
    <scope>NUCLEOTIDE SEQUENCE</scope>
    <source>
        <strain evidence="1">EC-137</strain>
    </source>
</reference>
<dbReference type="Proteomes" id="UP000814128">
    <property type="component" value="Unassembled WGS sequence"/>
</dbReference>
<comment type="caution">
    <text evidence="1">The sequence shown here is derived from an EMBL/GenBank/DDBJ whole genome shotgun (WGS) entry which is preliminary data.</text>
</comment>
<evidence type="ECO:0000313" key="1">
    <source>
        <dbReference type="EMBL" id="KAI0032800.1"/>
    </source>
</evidence>
<sequence length="406" mass="42594">RSAAASAADVYVPGAYERRRKARSRATSDDELSPLPHPTTTTTSPAILPFPAPYPAYTHDPHAQQESTLAALSTLATSELHALEQEEALRRAEYAVRHQALRARQRHAEILASYGRRARSAATSPLGSPGGGAGAAAYFDLPPAAAPGHAVDGPREHAPHAHGISHPYASPAYAAAHRPRSTHDGRAALPRPRSLHDVAGLAHPPLLPPPPLAHAHAHSRSATHIPALASSGADALGLGALAIHSSAPSRAASPQPDFQQHVYFRERAEYATHFSPVHIAHAHAQQTGQRTPQLSSGPSSEGSSPSLPHLSRPSSPPHFHPSPSHFAPLSSSGTGGSGSPPAPKHLAHSVRAAFGMTPIHPLPPAAAARLSPPIRLAPLLDEGEEGERERERERLPGFSELVAAGR</sequence>
<evidence type="ECO:0000313" key="2">
    <source>
        <dbReference type="Proteomes" id="UP000814128"/>
    </source>
</evidence>
<accession>A0ACB8QME1</accession>